<evidence type="ECO:0000256" key="2">
    <source>
        <dbReference type="ARBA" id="ARBA00022475"/>
    </source>
</evidence>
<dbReference type="PANTHER" id="PTHR30572">
    <property type="entry name" value="MEMBRANE COMPONENT OF TRANSPORTER-RELATED"/>
    <property type="match status" value="1"/>
</dbReference>
<keyword evidence="5 6" id="KW-0472">Membrane</keyword>
<feature type="domain" description="ABC3 transporter permease C-terminal" evidence="7">
    <location>
        <begin position="688"/>
        <end position="801"/>
    </location>
</feature>
<dbReference type="GO" id="GO:0005886">
    <property type="term" value="C:plasma membrane"/>
    <property type="evidence" value="ECO:0007669"/>
    <property type="project" value="UniProtKB-SubCell"/>
</dbReference>
<dbReference type="Proteomes" id="UP000294498">
    <property type="component" value="Unassembled WGS sequence"/>
</dbReference>
<evidence type="ECO:0000256" key="4">
    <source>
        <dbReference type="ARBA" id="ARBA00022989"/>
    </source>
</evidence>
<dbReference type="GO" id="GO:0022857">
    <property type="term" value="F:transmembrane transporter activity"/>
    <property type="evidence" value="ECO:0007669"/>
    <property type="project" value="TreeGrafter"/>
</dbReference>
<feature type="transmembrane region" description="Helical" evidence="6">
    <location>
        <begin position="769"/>
        <end position="794"/>
    </location>
</feature>
<keyword evidence="3 6" id="KW-0812">Transmembrane</keyword>
<feature type="domain" description="ABC3 transporter permease C-terminal" evidence="7">
    <location>
        <begin position="301"/>
        <end position="413"/>
    </location>
</feature>
<sequence length="808" mass="90040">MLQSYLKTALRFLRKNRFFSAINIFGLTAGTLCCLYIVLYVVDQYSYDRHHKDAGDIYRVDQVVTQLKTGETFKNSTTAAPIVTSMAQNFPEIAQYTRVIPYIGASTQLLHYGQKVIAEKSAALVDSTFFDVFTYHFQEGNAATALSRPFSAVLTRSLSDRLFGTEDPVGKTITIENIYGKTDYIVRAIIDESLGKSVINPQIVVNLTGSPLGNDALTSTTWTRNNYLNSFVRLRPDADPGVLEQKLPALVNRIAAAQYMQFNMTDRLHLQPLTSVHTSPEWKGLDFVKNINPVFLNILLLIAFLIQLIACINFMNLSTARASKRAKEVGVRKVIGADRRDLVRQFLGESYMLSVIGVLFSVLLLVLLLPYLNGITGASVQPGLLADPRLWGVLLALMAITGLVAGSYPAFYLSAFQAIKVIKGNFTSHISAAGIRRSLVVFQFVLSIVLVTGIVVIYSQLNYIKNKDLGFDKDQKLVLKIQGIDPDERVAAFLNELRNIAGVQAVTNSSQYLNSGAPFFSNHFFLRGQSDADQRYTNFVISDEYFTRVNGLHLLSGRDFDAIDSGKCLINETYAHQLGLTPATAIGVHIYDDQQREVQIIGVMKNFNYSALYDTIENFMVWKQQAIDSRWPIIIMNTRTNDYHALLASIERLWKQYVPGEPFMYTFMDESVQEQYQTEIALSHIINAFTLMAILISCLGLFGLAAFSAEQRGKEIGIRKVLGASTAGLASLLSKDFLVLVGIAFVIALPLSWWIMSRWLENFAYRVGIAWWMFALSGSVSAVIALGTVSFQAIRAARANPIARLRSV</sequence>
<dbReference type="InterPro" id="IPR025857">
    <property type="entry name" value="MacB_PCD"/>
</dbReference>
<feature type="transmembrane region" description="Helical" evidence="6">
    <location>
        <begin position="21"/>
        <end position="42"/>
    </location>
</feature>
<feature type="transmembrane region" description="Helical" evidence="6">
    <location>
        <begin position="294"/>
        <end position="315"/>
    </location>
</feature>
<accession>A0A4R8DHJ6</accession>
<organism evidence="9 10">
    <name type="scientific">Dinghuibacter silviterrae</name>
    <dbReference type="NCBI Taxonomy" id="1539049"/>
    <lineage>
        <taxon>Bacteria</taxon>
        <taxon>Pseudomonadati</taxon>
        <taxon>Bacteroidota</taxon>
        <taxon>Chitinophagia</taxon>
        <taxon>Chitinophagales</taxon>
        <taxon>Chitinophagaceae</taxon>
        <taxon>Dinghuibacter</taxon>
    </lineage>
</organism>
<dbReference type="InterPro" id="IPR003838">
    <property type="entry name" value="ABC3_permease_C"/>
</dbReference>
<comment type="caution">
    <text evidence="9">The sequence shown here is derived from an EMBL/GenBank/DDBJ whole genome shotgun (WGS) entry which is preliminary data.</text>
</comment>
<protein>
    <submittedName>
        <fullName evidence="9">Putative ABC transport system permease protein</fullName>
    </submittedName>
</protein>
<gene>
    <name evidence="9" type="ORF">EDB95_4754</name>
</gene>
<feature type="transmembrane region" description="Helical" evidence="6">
    <location>
        <begin position="350"/>
        <end position="371"/>
    </location>
</feature>
<dbReference type="PANTHER" id="PTHR30572:SF18">
    <property type="entry name" value="ABC-TYPE MACROLIDE FAMILY EXPORT SYSTEM PERMEASE COMPONENT 2"/>
    <property type="match status" value="1"/>
</dbReference>
<evidence type="ECO:0000313" key="9">
    <source>
        <dbReference type="EMBL" id="TDW96918.1"/>
    </source>
</evidence>
<keyword evidence="4 6" id="KW-1133">Transmembrane helix</keyword>
<dbReference type="AlphaFoldDB" id="A0A4R8DHJ6"/>
<dbReference type="RefSeq" id="WP_246073794.1">
    <property type="nucleotide sequence ID" value="NZ_SODV01000002.1"/>
</dbReference>
<feature type="transmembrane region" description="Helical" evidence="6">
    <location>
        <begin position="391"/>
        <end position="419"/>
    </location>
</feature>
<name>A0A4R8DHJ6_9BACT</name>
<evidence type="ECO:0000259" key="8">
    <source>
        <dbReference type="Pfam" id="PF12704"/>
    </source>
</evidence>
<keyword evidence="2" id="KW-1003">Cell membrane</keyword>
<evidence type="ECO:0000256" key="5">
    <source>
        <dbReference type="ARBA" id="ARBA00023136"/>
    </source>
</evidence>
<keyword evidence="10" id="KW-1185">Reference proteome</keyword>
<feature type="transmembrane region" description="Helical" evidence="6">
    <location>
        <begin position="439"/>
        <end position="458"/>
    </location>
</feature>
<feature type="transmembrane region" description="Helical" evidence="6">
    <location>
        <begin position="737"/>
        <end position="757"/>
    </location>
</feature>
<dbReference type="InterPro" id="IPR050250">
    <property type="entry name" value="Macrolide_Exporter_MacB"/>
</dbReference>
<evidence type="ECO:0000259" key="7">
    <source>
        <dbReference type="Pfam" id="PF02687"/>
    </source>
</evidence>
<evidence type="ECO:0000256" key="3">
    <source>
        <dbReference type="ARBA" id="ARBA00022692"/>
    </source>
</evidence>
<feature type="transmembrane region" description="Helical" evidence="6">
    <location>
        <begin position="685"/>
        <end position="709"/>
    </location>
</feature>
<evidence type="ECO:0000256" key="1">
    <source>
        <dbReference type="ARBA" id="ARBA00004651"/>
    </source>
</evidence>
<feature type="domain" description="MacB-like periplasmic core" evidence="8">
    <location>
        <begin position="20"/>
        <end position="248"/>
    </location>
</feature>
<dbReference type="EMBL" id="SODV01000002">
    <property type="protein sequence ID" value="TDW96918.1"/>
    <property type="molecule type" value="Genomic_DNA"/>
</dbReference>
<evidence type="ECO:0000313" key="10">
    <source>
        <dbReference type="Proteomes" id="UP000294498"/>
    </source>
</evidence>
<evidence type="ECO:0000256" key="6">
    <source>
        <dbReference type="SAM" id="Phobius"/>
    </source>
</evidence>
<dbReference type="Pfam" id="PF02687">
    <property type="entry name" value="FtsX"/>
    <property type="match status" value="2"/>
</dbReference>
<dbReference type="Pfam" id="PF12704">
    <property type="entry name" value="MacB_PCD"/>
    <property type="match status" value="1"/>
</dbReference>
<reference evidence="9 10" key="1">
    <citation type="submission" date="2019-03" db="EMBL/GenBank/DDBJ databases">
        <title>Genomic Encyclopedia of Type Strains, Phase IV (KMG-IV): sequencing the most valuable type-strain genomes for metagenomic binning, comparative biology and taxonomic classification.</title>
        <authorList>
            <person name="Goeker M."/>
        </authorList>
    </citation>
    <scope>NUCLEOTIDE SEQUENCE [LARGE SCALE GENOMIC DNA]</scope>
    <source>
        <strain evidence="9 10">DSM 100059</strain>
    </source>
</reference>
<proteinExistence type="predicted"/>
<comment type="subcellular location">
    <subcellularLocation>
        <location evidence="1">Cell membrane</location>
        <topology evidence="1">Multi-pass membrane protein</topology>
    </subcellularLocation>
</comment>